<dbReference type="InterPro" id="IPR014752">
    <property type="entry name" value="Arrestin-like_C"/>
</dbReference>
<keyword evidence="3" id="KW-1185">Reference proteome</keyword>
<organism evidence="2 3">
    <name type="scientific">Pythium oligandrum</name>
    <name type="common">Mycoparasitic fungus</name>
    <dbReference type="NCBI Taxonomy" id="41045"/>
    <lineage>
        <taxon>Eukaryota</taxon>
        <taxon>Sar</taxon>
        <taxon>Stramenopiles</taxon>
        <taxon>Oomycota</taxon>
        <taxon>Peronosporomycetes</taxon>
        <taxon>Pythiales</taxon>
        <taxon>Pythiaceae</taxon>
        <taxon>Pythium</taxon>
    </lineage>
</organism>
<proteinExistence type="predicted"/>
<dbReference type="AlphaFoldDB" id="A0A8K1C8U5"/>
<dbReference type="Proteomes" id="UP000794436">
    <property type="component" value="Unassembled WGS sequence"/>
</dbReference>
<sequence>MGKHGDILPLQGHGAVCVCLDNTTVQAGGSVNGLVQLAVTKAIDVTALDVEFSGNEHLKWDENAERCSKTHRIHSNKATLLTPPSPASVLTLAPGNYSYPFVFQLPNNLTPSFAFKSWCVDDIKNVQVMVDYEISLNLGLEGDLKANVKWSVPLNLEAPASSYAPSMETKPLTASTTQVVRPMGLFSRGKCDVTLEMEKDVHDTKSPIPVRVTVENASKQSLQAIHLVLYEDVTIDRYLAGKNRLCQTSRVVCARRFNHKEIKSNGALSLALPLLANDLYRLKPLQPTMRSHFIHSLSYRIGVECALTASGRAKVSAPVRIIQAANADNMSGTFVSVA</sequence>
<dbReference type="Gene3D" id="2.60.40.640">
    <property type="match status" value="2"/>
</dbReference>
<dbReference type="InterPro" id="IPR014756">
    <property type="entry name" value="Ig_E-set"/>
</dbReference>
<dbReference type="EMBL" id="SPLM01000111">
    <property type="protein sequence ID" value="TMW58600.1"/>
    <property type="molecule type" value="Genomic_DNA"/>
</dbReference>
<dbReference type="GO" id="GO:0015031">
    <property type="term" value="P:protein transport"/>
    <property type="evidence" value="ECO:0007669"/>
    <property type="project" value="TreeGrafter"/>
</dbReference>
<protein>
    <recommendedName>
        <fullName evidence="1">Arrestin-like N-terminal domain-containing protein</fullName>
    </recommendedName>
</protein>
<dbReference type="PANTHER" id="PTHR11188:SF17">
    <property type="entry name" value="FI21816P1"/>
    <property type="match status" value="1"/>
</dbReference>
<feature type="domain" description="Arrestin-like N-terminal" evidence="1">
    <location>
        <begin position="26"/>
        <end position="117"/>
    </location>
</feature>
<evidence type="ECO:0000259" key="1">
    <source>
        <dbReference type="Pfam" id="PF00339"/>
    </source>
</evidence>
<evidence type="ECO:0000313" key="3">
    <source>
        <dbReference type="Proteomes" id="UP000794436"/>
    </source>
</evidence>
<reference evidence="2" key="1">
    <citation type="submission" date="2019-03" db="EMBL/GenBank/DDBJ databases">
        <title>Long read genome sequence of the mycoparasitic Pythium oligandrum ATCC 38472 isolated from sugarbeet rhizosphere.</title>
        <authorList>
            <person name="Gaulin E."/>
        </authorList>
    </citation>
    <scope>NUCLEOTIDE SEQUENCE</scope>
    <source>
        <strain evidence="2">ATCC 38472_TT</strain>
    </source>
</reference>
<name>A0A8K1C8U5_PYTOL</name>
<gene>
    <name evidence="2" type="ORF">Poli38472_010159</name>
</gene>
<evidence type="ECO:0000313" key="2">
    <source>
        <dbReference type="EMBL" id="TMW58600.1"/>
    </source>
</evidence>
<dbReference type="InterPro" id="IPR011021">
    <property type="entry name" value="Arrestin-like_N"/>
</dbReference>
<dbReference type="OrthoDB" id="2333384at2759"/>
<dbReference type="SUPFAM" id="SSF81296">
    <property type="entry name" value="E set domains"/>
    <property type="match status" value="1"/>
</dbReference>
<dbReference type="Pfam" id="PF00339">
    <property type="entry name" value="Arrestin_N"/>
    <property type="match status" value="1"/>
</dbReference>
<dbReference type="PANTHER" id="PTHR11188">
    <property type="entry name" value="ARRESTIN DOMAIN CONTAINING PROTEIN"/>
    <property type="match status" value="1"/>
</dbReference>
<dbReference type="InterPro" id="IPR050357">
    <property type="entry name" value="Arrestin_domain-protein"/>
</dbReference>
<accession>A0A8K1C8U5</accession>
<comment type="caution">
    <text evidence="2">The sequence shown here is derived from an EMBL/GenBank/DDBJ whole genome shotgun (WGS) entry which is preliminary data.</text>
</comment>
<dbReference type="GO" id="GO:0005737">
    <property type="term" value="C:cytoplasm"/>
    <property type="evidence" value="ECO:0007669"/>
    <property type="project" value="TreeGrafter"/>
</dbReference>